<feature type="domain" description="CMP/dCMP-type deaminase" evidence="3">
    <location>
        <begin position="4"/>
        <end position="138"/>
    </location>
</feature>
<dbReference type="GO" id="GO:0005737">
    <property type="term" value="C:cytoplasm"/>
    <property type="evidence" value="ECO:0007669"/>
    <property type="project" value="TreeGrafter"/>
</dbReference>
<evidence type="ECO:0000256" key="2">
    <source>
        <dbReference type="ARBA" id="ARBA00022801"/>
    </source>
</evidence>
<comment type="cofactor">
    <cofactor evidence="1">
        <name>Zn(2+)</name>
        <dbReference type="ChEBI" id="CHEBI:29105"/>
    </cofactor>
</comment>
<dbReference type="InterPro" id="IPR035105">
    <property type="entry name" value="Deoxycytidylate_deaminase_dom"/>
</dbReference>
<dbReference type="Pfam" id="PF00383">
    <property type="entry name" value="dCMP_cyt_deam_1"/>
    <property type="match status" value="1"/>
</dbReference>
<organism evidence="4">
    <name type="scientific">viral metagenome</name>
    <dbReference type="NCBI Taxonomy" id="1070528"/>
    <lineage>
        <taxon>unclassified sequences</taxon>
        <taxon>metagenomes</taxon>
        <taxon>organismal metagenomes</taxon>
    </lineage>
</organism>
<dbReference type="GO" id="GO:0008270">
    <property type="term" value="F:zinc ion binding"/>
    <property type="evidence" value="ECO:0007669"/>
    <property type="project" value="InterPro"/>
</dbReference>
<dbReference type="CDD" id="cd01286">
    <property type="entry name" value="deoxycytidylate_deaminase"/>
    <property type="match status" value="1"/>
</dbReference>
<dbReference type="PIRSF" id="PIRSF006019">
    <property type="entry name" value="dCMP_deaminase"/>
    <property type="match status" value="1"/>
</dbReference>
<name>A0A6C0LJ43_9ZZZZ</name>
<reference evidence="4" key="1">
    <citation type="journal article" date="2020" name="Nature">
        <title>Giant virus diversity and host interactions through global metagenomics.</title>
        <authorList>
            <person name="Schulz F."/>
            <person name="Roux S."/>
            <person name="Paez-Espino D."/>
            <person name="Jungbluth S."/>
            <person name="Walsh D.A."/>
            <person name="Denef V.J."/>
            <person name="McMahon K.D."/>
            <person name="Konstantinidis K.T."/>
            <person name="Eloe-Fadrosh E.A."/>
            <person name="Kyrpides N.C."/>
            <person name="Woyke T."/>
        </authorList>
    </citation>
    <scope>NUCLEOTIDE SEQUENCE</scope>
    <source>
        <strain evidence="4">GVMAG-M-3300027833-19</strain>
    </source>
</reference>
<dbReference type="InterPro" id="IPR016473">
    <property type="entry name" value="dCMP_deaminase"/>
</dbReference>
<dbReference type="EMBL" id="MN740509">
    <property type="protein sequence ID" value="QHU30450.1"/>
    <property type="molecule type" value="Genomic_DNA"/>
</dbReference>
<dbReference type="PANTHER" id="PTHR11086">
    <property type="entry name" value="DEOXYCYTIDYLATE DEAMINASE-RELATED"/>
    <property type="match status" value="1"/>
</dbReference>
<dbReference type="GO" id="GO:0006220">
    <property type="term" value="P:pyrimidine nucleotide metabolic process"/>
    <property type="evidence" value="ECO:0007669"/>
    <property type="project" value="InterPro"/>
</dbReference>
<proteinExistence type="predicted"/>
<dbReference type="PANTHER" id="PTHR11086:SF18">
    <property type="entry name" value="DEOXYCYTIDYLATE DEAMINASE"/>
    <property type="match status" value="1"/>
</dbReference>
<dbReference type="Gene3D" id="3.40.140.10">
    <property type="entry name" value="Cytidine Deaminase, domain 2"/>
    <property type="match status" value="1"/>
</dbReference>
<sequence length="152" mass="17150">MAINWNEYFMSLAILTSKRSKDPNTQVGAIIVNDKNKILSVGYNGFPKTLNCDNDDIYPWTKEEKNLFVVHAEENCILNGNIEKYGGCTMYCTLYPCHKCAQSIAQTGIRKVVYLNKKEDTPSFIASKKILENAGIIIENYIKSGKTITIEI</sequence>
<dbReference type="InterPro" id="IPR016193">
    <property type="entry name" value="Cytidine_deaminase-like"/>
</dbReference>
<evidence type="ECO:0000259" key="3">
    <source>
        <dbReference type="PROSITE" id="PS51747"/>
    </source>
</evidence>
<keyword evidence="2" id="KW-0378">Hydrolase</keyword>
<protein>
    <recommendedName>
        <fullName evidence="3">CMP/dCMP-type deaminase domain-containing protein</fullName>
    </recommendedName>
</protein>
<dbReference type="PROSITE" id="PS51747">
    <property type="entry name" value="CYT_DCMP_DEAMINASES_2"/>
    <property type="match status" value="1"/>
</dbReference>
<dbReference type="GO" id="GO:0004132">
    <property type="term" value="F:dCMP deaminase activity"/>
    <property type="evidence" value="ECO:0007669"/>
    <property type="project" value="InterPro"/>
</dbReference>
<evidence type="ECO:0000256" key="1">
    <source>
        <dbReference type="ARBA" id="ARBA00001947"/>
    </source>
</evidence>
<dbReference type="AlphaFoldDB" id="A0A6C0LJ43"/>
<accession>A0A6C0LJ43</accession>
<dbReference type="InterPro" id="IPR015517">
    <property type="entry name" value="dCMP_deaminase-rel"/>
</dbReference>
<dbReference type="SUPFAM" id="SSF53927">
    <property type="entry name" value="Cytidine deaminase-like"/>
    <property type="match status" value="1"/>
</dbReference>
<evidence type="ECO:0000313" key="4">
    <source>
        <dbReference type="EMBL" id="QHU30450.1"/>
    </source>
</evidence>
<dbReference type="InterPro" id="IPR002125">
    <property type="entry name" value="CMP_dCMP_dom"/>
</dbReference>